<dbReference type="InterPro" id="IPR009219">
    <property type="entry name" value="Bactrphtchr_CheY"/>
</dbReference>
<keyword evidence="16" id="KW-1185">Reference proteome</keyword>
<dbReference type="Gene3D" id="3.30.450.20">
    <property type="entry name" value="PAS domain"/>
    <property type="match status" value="1"/>
</dbReference>
<comment type="caution">
    <text evidence="15">The sequence shown here is derived from an EMBL/GenBank/DDBJ whole genome shotgun (WGS) entry which is preliminary data.</text>
</comment>
<dbReference type="SUPFAM" id="SSF55781">
    <property type="entry name" value="GAF domain-like"/>
    <property type="match status" value="2"/>
</dbReference>
<evidence type="ECO:0000256" key="1">
    <source>
        <dbReference type="ARBA" id="ARBA00000085"/>
    </source>
</evidence>
<organism evidence="15 16">
    <name type="scientific">Novosphingobium beihaiensis</name>
    <dbReference type="NCBI Taxonomy" id="2930389"/>
    <lineage>
        <taxon>Bacteria</taxon>
        <taxon>Pseudomonadati</taxon>
        <taxon>Pseudomonadota</taxon>
        <taxon>Alphaproteobacteria</taxon>
        <taxon>Sphingomonadales</taxon>
        <taxon>Sphingomonadaceae</taxon>
        <taxon>Novosphingobium</taxon>
    </lineage>
</organism>
<dbReference type="SMART" id="SM00448">
    <property type="entry name" value="REC"/>
    <property type="match status" value="1"/>
</dbReference>
<dbReference type="PANTHER" id="PTHR41523:SF8">
    <property type="entry name" value="ETHYLENE RESPONSE SENSOR PROTEIN"/>
    <property type="match status" value="1"/>
</dbReference>
<evidence type="ECO:0000256" key="2">
    <source>
        <dbReference type="ARBA" id="ARBA00012438"/>
    </source>
</evidence>
<dbReference type="Gene3D" id="3.30.450.270">
    <property type="match status" value="1"/>
</dbReference>
<keyword evidence="6" id="KW-0808">Transferase</keyword>
<dbReference type="InterPro" id="IPR016132">
    <property type="entry name" value="Phyto_chromo_attachment"/>
</dbReference>
<keyword evidence="9" id="KW-0067">ATP-binding</keyword>
<dbReference type="InterPro" id="IPR013515">
    <property type="entry name" value="Phytochrome_cen-reg"/>
</dbReference>
<keyword evidence="3" id="KW-0600">Photoreceptor protein</keyword>
<name>A0ABT0BUX2_9SPHN</name>
<dbReference type="SUPFAM" id="SSF52172">
    <property type="entry name" value="CheY-like"/>
    <property type="match status" value="1"/>
</dbReference>
<keyword evidence="5" id="KW-0716">Sensory transduction</keyword>
<dbReference type="InterPro" id="IPR013654">
    <property type="entry name" value="PAS_2"/>
</dbReference>
<dbReference type="InterPro" id="IPR011102">
    <property type="entry name" value="Sig_transdc_His_kinase_HWE"/>
</dbReference>
<dbReference type="InterPro" id="IPR029016">
    <property type="entry name" value="GAF-like_dom_sf"/>
</dbReference>
<dbReference type="Pfam" id="PF08446">
    <property type="entry name" value="PAS_2"/>
    <property type="match status" value="1"/>
</dbReference>
<feature type="domain" description="Response regulatory" evidence="14">
    <location>
        <begin position="738"/>
        <end position="849"/>
    </location>
</feature>
<keyword evidence="4 12" id="KW-0597">Phosphoprotein</keyword>
<dbReference type="PRINTS" id="PR01033">
    <property type="entry name" value="PHYTOCHROME"/>
</dbReference>
<dbReference type="RefSeq" id="WP_243923856.1">
    <property type="nucleotide sequence ID" value="NZ_JALHLG010000050.1"/>
</dbReference>
<dbReference type="Pfam" id="PF00360">
    <property type="entry name" value="PHY"/>
    <property type="match status" value="1"/>
</dbReference>
<dbReference type="Pfam" id="PF07536">
    <property type="entry name" value="HWE_HK"/>
    <property type="match status" value="1"/>
</dbReference>
<feature type="domain" description="Phytochrome chromophore attachment site" evidence="13">
    <location>
        <begin position="143"/>
        <end position="300"/>
    </location>
</feature>
<evidence type="ECO:0000313" key="15">
    <source>
        <dbReference type="EMBL" id="MCJ2188875.1"/>
    </source>
</evidence>
<keyword evidence="10" id="KW-0157">Chromophore</keyword>
<evidence type="ECO:0000256" key="7">
    <source>
        <dbReference type="ARBA" id="ARBA00022741"/>
    </source>
</evidence>
<dbReference type="Pfam" id="PF00072">
    <property type="entry name" value="Response_reg"/>
    <property type="match status" value="1"/>
</dbReference>
<dbReference type="Gene3D" id="3.30.450.40">
    <property type="match status" value="1"/>
</dbReference>
<dbReference type="PROSITE" id="PS50046">
    <property type="entry name" value="PHYTOCHROME_2"/>
    <property type="match status" value="1"/>
</dbReference>
<dbReference type="EC" id="2.7.13.3" evidence="2"/>
<dbReference type="PIRSF" id="PIRSF036397">
    <property type="entry name" value="Bactrphtchrm_rec"/>
    <property type="match status" value="1"/>
</dbReference>
<evidence type="ECO:0000256" key="5">
    <source>
        <dbReference type="ARBA" id="ARBA00022606"/>
    </source>
</evidence>
<evidence type="ECO:0000256" key="9">
    <source>
        <dbReference type="ARBA" id="ARBA00022840"/>
    </source>
</evidence>
<keyword evidence="11" id="KW-0675">Receptor</keyword>
<dbReference type="InterPro" id="IPR036890">
    <property type="entry name" value="HATPase_C_sf"/>
</dbReference>
<dbReference type="Proteomes" id="UP001202281">
    <property type="component" value="Unassembled WGS sequence"/>
</dbReference>
<evidence type="ECO:0000256" key="4">
    <source>
        <dbReference type="ARBA" id="ARBA00022553"/>
    </source>
</evidence>
<keyword evidence="7" id="KW-0547">Nucleotide-binding</keyword>
<gene>
    <name evidence="15" type="ORF">MTR66_18900</name>
</gene>
<dbReference type="Pfam" id="PF01590">
    <property type="entry name" value="GAF"/>
    <property type="match status" value="1"/>
</dbReference>
<evidence type="ECO:0000256" key="11">
    <source>
        <dbReference type="ARBA" id="ARBA00023170"/>
    </source>
</evidence>
<dbReference type="Gene3D" id="3.40.50.2300">
    <property type="match status" value="1"/>
</dbReference>
<protein>
    <recommendedName>
        <fullName evidence="2">histidine kinase</fullName>
        <ecNumber evidence="2">2.7.13.3</ecNumber>
    </recommendedName>
</protein>
<evidence type="ECO:0000313" key="16">
    <source>
        <dbReference type="Proteomes" id="UP001202281"/>
    </source>
</evidence>
<dbReference type="PANTHER" id="PTHR41523">
    <property type="entry name" value="TWO-COMPONENT SYSTEM SENSOR PROTEIN"/>
    <property type="match status" value="1"/>
</dbReference>
<evidence type="ECO:0000256" key="12">
    <source>
        <dbReference type="PROSITE-ProRule" id="PRU00169"/>
    </source>
</evidence>
<dbReference type="SMART" id="SM00911">
    <property type="entry name" value="HWE_HK"/>
    <property type="match status" value="1"/>
</dbReference>
<dbReference type="InterPro" id="IPR035965">
    <property type="entry name" value="PAS-like_dom_sf"/>
</dbReference>
<evidence type="ECO:0000256" key="6">
    <source>
        <dbReference type="ARBA" id="ARBA00022679"/>
    </source>
</evidence>
<reference evidence="15 16" key="1">
    <citation type="submission" date="2022-04" db="EMBL/GenBank/DDBJ databases">
        <title>Identification of a novel bacterium isolated from mangrove sediments.</title>
        <authorList>
            <person name="Pan X."/>
        </authorList>
    </citation>
    <scope>NUCLEOTIDE SEQUENCE [LARGE SCALE GENOMIC DNA]</scope>
    <source>
        <strain evidence="15 16">B2638</strain>
    </source>
</reference>
<dbReference type="Gene3D" id="3.30.565.10">
    <property type="entry name" value="Histidine kinase-like ATPase, C-terminal domain"/>
    <property type="match status" value="1"/>
</dbReference>
<sequence>MNSPVTLTSCDREPIHHLGRIQGFGWLIAFTPDWTVARVSANIATLLELTADELLGLHISELFSSETIHTLRSRLAVLYGDDAVERIFGLGLFPERPEALYDLALHVSHRNFVVEIEPSRSELNFEPLGIVRNMMARLEQCDSIESYLSQSARMLRAVIGFDRVMVYRFDERANGMVVAESLNPGIDSFLGLNYPASDIPQQARKLYVRTPFRIIADVADPGVPIVPEHNYDGEPADLSLSVLRSVSPIHIEYLCNMGVAASLSVSIIVDGSLWGLFACHHYAPILPSFGSRTLAELFGQLCSLKLEARLHNARMDQEHAARQAGDRLLAGIAHDRTRLEDPEFISDCLQNVVPCDGVATIIDNRIATIGTCPDDPLIRAMAQRLNAADGGRVLVFDRLADLLPAAAEQAHAAAGMMAIPISRAPRDYVMLFRKEQLQTVDWAGKPEKAVSSGPNGDRLTPRGSFALWQEEVRGKSAPFTHAERYIGEALRNVLTEVVLRLADRARDDMHRANERQELLIAELNHRVRNILTLVRGIINQSSNSAGDMESFVSILDGRVRALARAHDQITRDKWGPAAIRQLIAAEAEAYCNQAEGRVRVSGPVTLLEPEAFTTLALVVHELVTNSVKYGALSDSGTITVTIGQDDQDQLLLDWQESGGPPVRAPTRRGFGTTIINHAIPHDLGGEARVDYALNGLKAHFVIPARFVHKGANYAQPEARRPVPSGEAHANRQPLKGMRVLLVEDSLIIAVDVEASLQELGAQHVDMCSSGKAALSAIDANQPDCAILDYNLGNENSLPVADALISLGVPVLFATGYGEENDLGTGYATIPILQKPYDQAELSQALIAALSLPR</sequence>
<dbReference type="InterPro" id="IPR011006">
    <property type="entry name" value="CheY-like_superfamily"/>
</dbReference>
<dbReference type="EMBL" id="JALHLG010000050">
    <property type="protein sequence ID" value="MCJ2188875.1"/>
    <property type="molecule type" value="Genomic_DNA"/>
</dbReference>
<dbReference type="SUPFAM" id="SSF55874">
    <property type="entry name" value="ATPase domain of HSP90 chaperone/DNA topoisomerase II/histidine kinase"/>
    <property type="match status" value="1"/>
</dbReference>
<dbReference type="SUPFAM" id="SSF55785">
    <property type="entry name" value="PYP-like sensor domain (PAS domain)"/>
    <property type="match status" value="1"/>
</dbReference>
<accession>A0ABT0BUX2</accession>
<evidence type="ECO:0000259" key="14">
    <source>
        <dbReference type="PROSITE" id="PS50110"/>
    </source>
</evidence>
<dbReference type="PROSITE" id="PS50110">
    <property type="entry name" value="RESPONSE_REGULATORY"/>
    <property type="match status" value="1"/>
</dbReference>
<keyword evidence="8" id="KW-0418">Kinase</keyword>
<proteinExistence type="predicted"/>
<feature type="modified residue" description="4-aspartylphosphate" evidence="12">
    <location>
        <position position="788"/>
    </location>
</feature>
<comment type="catalytic activity">
    <reaction evidence="1">
        <text>ATP + protein L-histidine = ADP + protein N-phospho-L-histidine.</text>
        <dbReference type="EC" id="2.7.13.3"/>
    </reaction>
</comment>
<dbReference type="InterPro" id="IPR001789">
    <property type="entry name" value="Sig_transdc_resp-reg_receiver"/>
</dbReference>
<evidence type="ECO:0000256" key="8">
    <source>
        <dbReference type="ARBA" id="ARBA00022777"/>
    </source>
</evidence>
<evidence type="ECO:0000256" key="3">
    <source>
        <dbReference type="ARBA" id="ARBA00022543"/>
    </source>
</evidence>
<dbReference type="InterPro" id="IPR001294">
    <property type="entry name" value="Phytochrome"/>
</dbReference>
<evidence type="ECO:0000256" key="10">
    <source>
        <dbReference type="ARBA" id="ARBA00022991"/>
    </source>
</evidence>
<evidence type="ECO:0000259" key="13">
    <source>
        <dbReference type="PROSITE" id="PS50046"/>
    </source>
</evidence>
<dbReference type="InterPro" id="IPR043150">
    <property type="entry name" value="Phytochrome_PHY_sf"/>
</dbReference>
<dbReference type="SMART" id="SM00065">
    <property type="entry name" value="GAF"/>
    <property type="match status" value="1"/>
</dbReference>
<dbReference type="InterPro" id="IPR003018">
    <property type="entry name" value="GAF"/>
</dbReference>